<protein>
    <recommendedName>
        <fullName evidence="3">Lipoprotein</fullName>
    </recommendedName>
</protein>
<evidence type="ECO:0000313" key="1">
    <source>
        <dbReference type="EMBL" id="NDW15731.1"/>
    </source>
</evidence>
<organism evidence="1 2">
    <name type="scientific">Alteromonas genovensis</name>
    <dbReference type="NCBI Taxonomy" id="471225"/>
    <lineage>
        <taxon>Bacteria</taxon>
        <taxon>Pseudomonadati</taxon>
        <taxon>Pseudomonadota</taxon>
        <taxon>Gammaproteobacteria</taxon>
        <taxon>Alteromonadales</taxon>
        <taxon>Alteromonadaceae</taxon>
        <taxon>Alteromonas/Salinimonas group</taxon>
        <taxon>Alteromonas</taxon>
    </lineage>
</organism>
<reference evidence="1 2" key="1">
    <citation type="submission" date="2020-01" db="EMBL/GenBank/DDBJ databases">
        <title>Genomes of bacteria type strains.</title>
        <authorList>
            <person name="Chen J."/>
            <person name="Zhu S."/>
            <person name="Yang J."/>
        </authorList>
    </citation>
    <scope>NUCLEOTIDE SEQUENCE [LARGE SCALE GENOMIC DNA]</scope>
    <source>
        <strain evidence="1 2">LMG 24078</strain>
    </source>
</reference>
<accession>A0A6N9TF11</accession>
<dbReference type="AlphaFoldDB" id="A0A6N9TF11"/>
<dbReference type="Proteomes" id="UP000471381">
    <property type="component" value="Unassembled WGS sequence"/>
</dbReference>
<sequence>MNANKLYIVFWLTVLLVLSACGEKEKGIGRYGMLDESTPEYTAVAFLNSVYEDDNLDRAISLSSEKMTRILKRYHTNRNVQRHLLNLKYDTVIVTPQTSGSLGRTEFAEKSTITVFLSGMYGDDKIEKLRSLDLIKEDGDWKINKIHPDTYL</sequence>
<gene>
    <name evidence="1" type="ORF">GTQ48_09385</name>
</gene>
<dbReference type="EMBL" id="JAAAWO010000005">
    <property type="protein sequence ID" value="NDW15731.1"/>
    <property type="molecule type" value="Genomic_DNA"/>
</dbReference>
<keyword evidence="2" id="KW-1185">Reference proteome</keyword>
<dbReference type="RefSeq" id="WP_163106440.1">
    <property type="nucleotide sequence ID" value="NZ_JAAAWO010000005.1"/>
</dbReference>
<evidence type="ECO:0000313" key="2">
    <source>
        <dbReference type="Proteomes" id="UP000471381"/>
    </source>
</evidence>
<dbReference type="PROSITE" id="PS51257">
    <property type="entry name" value="PROKAR_LIPOPROTEIN"/>
    <property type="match status" value="1"/>
</dbReference>
<evidence type="ECO:0008006" key="3">
    <source>
        <dbReference type="Google" id="ProtNLM"/>
    </source>
</evidence>
<comment type="caution">
    <text evidence="1">The sequence shown here is derived from an EMBL/GenBank/DDBJ whole genome shotgun (WGS) entry which is preliminary data.</text>
</comment>
<name>A0A6N9TF11_9ALTE</name>
<proteinExistence type="predicted"/>